<evidence type="ECO:0000259" key="1">
    <source>
        <dbReference type="Pfam" id="PF19975"/>
    </source>
</evidence>
<reference evidence="2 3" key="1">
    <citation type="submission" date="2019-08" db="EMBL/GenBank/DDBJ databases">
        <title>Seonamhaeicola sediminis sp. nov., isolated from marine sediment.</title>
        <authorList>
            <person name="Cao W.R."/>
        </authorList>
    </citation>
    <scope>NUCLEOTIDE SEQUENCE [LARGE SCALE GENOMIC DNA]</scope>
    <source>
        <strain evidence="2 3">B011</strain>
    </source>
</reference>
<evidence type="ECO:0000313" key="3">
    <source>
        <dbReference type="Proteomes" id="UP000323930"/>
    </source>
</evidence>
<keyword evidence="3" id="KW-1185">Reference proteome</keyword>
<feature type="domain" description="Double-GTPase 1" evidence="1">
    <location>
        <begin position="1"/>
        <end position="250"/>
    </location>
</feature>
<evidence type="ECO:0000313" key="2">
    <source>
        <dbReference type="EMBL" id="TYA74933.1"/>
    </source>
</evidence>
<comment type="caution">
    <text evidence="2">The sequence shown here is derived from an EMBL/GenBank/DDBJ whole genome shotgun (WGS) entry which is preliminary data.</text>
</comment>
<dbReference type="OrthoDB" id="9758793at2"/>
<dbReference type="AlphaFoldDB" id="A0A5D0HU60"/>
<dbReference type="Proteomes" id="UP000323930">
    <property type="component" value="Unassembled WGS sequence"/>
</dbReference>
<organism evidence="2 3">
    <name type="scientific">Seonamhaeicola marinus</name>
    <dbReference type="NCBI Taxonomy" id="1912246"/>
    <lineage>
        <taxon>Bacteria</taxon>
        <taxon>Pseudomonadati</taxon>
        <taxon>Bacteroidota</taxon>
        <taxon>Flavobacteriia</taxon>
        <taxon>Flavobacteriales</taxon>
        <taxon>Flavobacteriaceae</taxon>
    </lineage>
</organism>
<proteinExistence type="predicted"/>
<sequence length="255" mass="29539">MWARFLEKSGKVKLREMPDNITGIEKAYERLASGEETSATPAEENLNVVIPVILDDKEFDLEFKDYGGEQVSRITQLMEFDKNWENRAKTNDRWVLFIRPGEIYPIYDLSQAGGAPSINRLKDEESNPSQKLSDQYHFIELLQALLYARNTGVKSRIDTPKLLIVMTCWDELKTTSSPHEILRSKMPLFDHFVESIWDKESYKIIGLSAQEFPLDNPEAKNRYLEEMPESFGYIVLDDNPKETDITRLIEIVLNL</sequence>
<dbReference type="EMBL" id="VSDQ01000679">
    <property type="protein sequence ID" value="TYA74933.1"/>
    <property type="molecule type" value="Genomic_DNA"/>
</dbReference>
<gene>
    <name evidence="2" type="ORF">FUA24_16670</name>
</gene>
<protein>
    <recommendedName>
        <fullName evidence="1">Double-GTPase 1 domain-containing protein</fullName>
    </recommendedName>
</protein>
<dbReference type="Pfam" id="PF19975">
    <property type="entry name" value="DO-GTPase1"/>
    <property type="match status" value="1"/>
</dbReference>
<dbReference type="InterPro" id="IPR045530">
    <property type="entry name" value="DO-GTPase1"/>
</dbReference>
<name>A0A5D0HU60_9FLAO</name>
<accession>A0A5D0HU60</accession>